<dbReference type="RefSeq" id="WP_237361581.1">
    <property type="nucleotide sequence ID" value="NZ_CAKLDM010000002.1"/>
</dbReference>
<proteinExistence type="predicted"/>
<dbReference type="NCBIfam" id="TIGR00254">
    <property type="entry name" value="GGDEF"/>
    <property type="match status" value="1"/>
</dbReference>
<gene>
    <name evidence="5" type="ORF">VMF7928_02279</name>
</gene>
<feature type="transmembrane region" description="Helical" evidence="3">
    <location>
        <begin position="67"/>
        <end position="84"/>
    </location>
</feature>
<protein>
    <recommendedName>
        <fullName evidence="1">diguanylate cyclase</fullName>
        <ecNumber evidence="1">2.7.7.65</ecNumber>
    </recommendedName>
</protein>
<comment type="catalytic activity">
    <reaction evidence="2">
        <text>2 GTP = 3',3'-c-di-GMP + 2 diphosphate</text>
        <dbReference type="Rhea" id="RHEA:24898"/>
        <dbReference type="ChEBI" id="CHEBI:33019"/>
        <dbReference type="ChEBI" id="CHEBI:37565"/>
        <dbReference type="ChEBI" id="CHEBI:58805"/>
        <dbReference type="EC" id="2.7.7.65"/>
    </reaction>
</comment>
<dbReference type="Gene3D" id="3.30.70.270">
    <property type="match status" value="1"/>
</dbReference>
<dbReference type="InterPro" id="IPR000160">
    <property type="entry name" value="GGDEF_dom"/>
</dbReference>
<organism evidence="5 6">
    <name type="scientific">Vibrio marisflavi CECT 7928</name>
    <dbReference type="NCBI Taxonomy" id="634439"/>
    <lineage>
        <taxon>Bacteria</taxon>
        <taxon>Pseudomonadati</taxon>
        <taxon>Pseudomonadota</taxon>
        <taxon>Gammaproteobacteria</taxon>
        <taxon>Vibrionales</taxon>
        <taxon>Vibrionaceae</taxon>
        <taxon>Vibrio</taxon>
    </lineage>
</organism>
<feature type="transmembrane region" description="Helical" evidence="3">
    <location>
        <begin position="114"/>
        <end position="132"/>
    </location>
</feature>
<reference evidence="5" key="1">
    <citation type="submission" date="2021-11" db="EMBL/GenBank/DDBJ databases">
        <authorList>
            <person name="Rodrigo-Torres L."/>
            <person name="Arahal R. D."/>
            <person name="Lucena T."/>
        </authorList>
    </citation>
    <scope>NUCLEOTIDE SEQUENCE</scope>
    <source>
        <strain evidence="5">CECT 7928</strain>
    </source>
</reference>
<feature type="transmembrane region" description="Helical" evidence="3">
    <location>
        <begin position="178"/>
        <end position="200"/>
    </location>
</feature>
<dbReference type="PROSITE" id="PS50887">
    <property type="entry name" value="GGDEF"/>
    <property type="match status" value="1"/>
</dbReference>
<dbReference type="PANTHER" id="PTHR45138">
    <property type="entry name" value="REGULATORY COMPONENTS OF SENSORY TRANSDUCTION SYSTEM"/>
    <property type="match status" value="1"/>
</dbReference>
<dbReference type="Proteomes" id="UP000838748">
    <property type="component" value="Unassembled WGS sequence"/>
</dbReference>
<dbReference type="InterPro" id="IPR050469">
    <property type="entry name" value="Diguanylate_Cyclase"/>
</dbReference>
<sequence length="374" mass="42008">MTPQYALSITTMMVAIFGIFSSLFINESNNKRKAKPFYISFYLLSALLLYIIASISKQDDPSSLIKLDLILGACVASLTLGVCIRCKAHGWEKIAYALAFLYLMLLVFDYSPDMLNFIFLASNFFICCWALLHRDTGPNKADFGFIITLIGFLCFMSVDVTSASHYSDLKYYIENKMLIEIIPLPAFLSGISIFILTSYLMDNNSYLENLATRDPMTNLYNRRALFEKISSFLIASPKLTDNPSAAIVLADIDHFKNINDTYGHEAGDLVIKQFSAILSQSFDINDAIISRYGGEEFLVFLPNTDTQQAFQLAEKARTTFAQSSMSYAKKEIVSTASFGASSYEFDLDVDNNIAITDEALYRSKQNGRNRTTQM</sequence>
<accession>A0ABM9A4L3</accession>
<keyword evidence="3" id="KW-1133">Transmembrane helix</keyword>
<evidence type="ECO:0000313" key="5">
    <source>
        <dbReference type="EMBL" id="CAH0539604.1"/>
    </source>
</evidence>
<dbReference type="SUPFAM" id="SSF55073">
    <property type="entry name" value="Nucleotide cyclase"/>
    <property type="match status" value="1"/>
</dbReference>
<evidence type="ECO:0000259" key="4">
    <source>
        <dbReference type="PROSITE" id="PS50887"/>
    </source>
</evidence>
<feature type="transmembrane region" description="Helical" evidence="3">
    <location>
        <begin position="37"/>
        <end position="55"/>
    </location>
</feature>
<dbReference type="CDD" id="cd01949">
    <property type="entry name" value="GGDEF"/>
    <property type="match status" value="1"/>
</dbReference>
<evidence type="ECO:0000256" key="3">
    <source>
        <dbReference type="SAM" id="Phobius"/>
    </source>
</evidence>
<keyword evidence="3" id="KW-0472">Membrane</keyword>
<dbReference type="PANTHER" id="PTHR45138:SF9">
    <property type="entry name" value="DIGUANYLATE CYCLASE DGCM-RELATED"/>
    <property type="match status" value="1"/>
</dbReference>
<dbReference type="EMBL" id="CAKLDM010000002">
    <property type="protein sequence ID" value="CAH0539604.1"/>
    <property type="molecule type" value="Genomic_DNA"/>
</dbReference>
<feature type="transmembrane region" description="Helical" evidence="3">
    <location>
        <begin position="144"/>
        <end position="166"/>
    </location>
</feature>
<dbReference type="InterPro" id="IPR029787">
    <property type="entry name" value="Nucleotide_cyclase"/>
</dbReference>
<feature type="transmembrane region" description="Helical" evidence="3">
    <location>
        <begin position="6"/>
        <end position="25"/>
    </location>
</feature>
<feature type="domain" description="GGDEF" evidence="4">
    <location>
        <begin position="243"/>
        <end position="374"/>
    </location>
</feature>
<dbReference type="InterPro" id="IPR043128">
    <property type="entry name" value="Rev_trsase/Diguanyl_cyclase"/>
</dbReference>
<keyword evidence="6" id="KW-1185">Reference proteome</keyword>
<evidence type="ECO:0000256" key="2">
    <source>
        <dbReference type="ARBA" id="ARBA00034247"/>
    </source>
</evidence>
<evidence type="ECO:0000313" key="6">
    <source>
        <dbReference type="Proteomes" id="UP000838748"/>
    </source>
</evidence>
<dbReference type="EC" id="2.7.7.65" evidence="1"/>
<name>A0ABM9A4L3_9VIBR</name>
<comment type="caution">
    <text evidence="5">The sequence shown here is derived from an EMBL/GenBank/DDBJ whole genome shotgun (WGS) entry which is preliminary data.</text>
</comment>
<evidence type="ECO:0000256" key="1">
    <source>
        <dbReference type="ARBA" id="ARBA00012528"/>
    </source>
</evidence>
<dbReference type="SMART" id="SM00267">
    <property type="entry name" value="GGDEF"/>
    <property type="match status" value="1"/>
</dbReference>
<keyword evidence="3" id="KW-0812">Transmembrane</keyword>
<dbReference type="Pfam" id="PF00990">
    <property type="entry name" value="GGDEF"/>
    <property type="match status" value="1"/>
</dbReference>
<feature type="transmembrane region" description="Helical" evidence="3">
    <location>
        <begin position="91"/>
        <end position="108"/>
    </location>
</feature>